<name>A0A944HET1_DENI1</name>
<protein>
    <recommendedName>
        <fullName evidence="4">Phosphate starvation-inducible protein PsiF</fullName>
    </recommendedName>
</protein>
<dbReference type="RefSeq" id="WP_214363083.1">
    <property type="nucleotide sequence ID" value="NZ_JAEKFT010000025.1"/>
</dbReference>
<feature type="chain" id="PRO_5037014992" description="Phosphate starvation-inducible protein PsiF" evidence="1">
    <location>
        <begin position="26"/>
        <end position="74"/>
    </location>
</feature>
<organism evidence="2 3">
    <name type="scientific">Denitromonas iodatirespirans</name>
    <dbReference type="NCBI Taxonomy" id="2795389"/>
    <lineage>
        <taxon>Bacteria</taxon>
        <taxon>Pseudomonadati</taxon>
        <taxon>Pseudomonadota</taxon>
        <taxon>Betaproteobacteria</taxon>
        <taxon>Rhodocyclales</taxon>
        <taxon>Zoogloeaceae</taxon>
        <taxon>Denitromonas</taxon>
    </lineage>
</organism>
<comment type="caution">
    <text evidence="2">The sequence shown here is derived from an EMBL/GenBank/DDBJ whole genome shotgun (WGS) entry which is preliminary data.</text>
</comment>
<keyword evidence="3" id="KW-1185">Reference proteome</keyword>
<evidence type="ECO:0000313" key="3">
    <source>
        <dbReference type="Proteomes" id="UP000694660"/>
    </source>
</evidence>
<feature type="signal peptide" evidence="1">
    <location>
        <begin position="1"/>
        <end position="25"/>
    </location>
</feature>
<dbReference type="Pfam" id="PF07769">
    <property type="entry name" value="PsiF_repeat"/>
    <property type="match status" value="1"/>
</dbReference>
<reference evidence="3" key="1">
    <citation type="journal article" date="2022" name="ISME J.">
        <title>Genetic and phylogenetic analysis of dissimilatory iodate-reducing bacteria identifies potential niches across the world's oceans.</title>
        <authorList>
            <person name="Reyes-Umana V."/>
            <person name="Henning Z."/>
            <person name="Lee K."/>
            <person name="Barnum T.P."/>
            <person name="Coates J.D."/>
        </authorList>
    </citation>
    <scope>NUCLEOTIDE SEQUENCE [LARGE SCALE GENOMIC DNA]</scope>
    <source>
        <strain evidence="3">IR12</strain>
    </source>
</reference>
<accession>A0A944HET1</accession>
<gene>
    <name evidence="2" type="ORF">I8J34_18345</name>
</gene>
<dbReference type="AlphaFoldDB" id="A0A944HET1"/>
<sequence length="74" mass="7974">MNTARKMAALASLALFMAQPLGALANPQHDRMRNCNKTAKEKALKGDERKAFMKTCLSTKTSAAPVASAKPIKK</sequence>
<evidence type="ECO:0000313" key="2">
    <source>
        <dbReference type="EMBL" id="MBT0963146.1"/>
    </source>
</evidence>
<evidence type="ECO:0008006" key="4">
    <source>
        <dbReference type="Google" id="ProtNLM"/>
    </source>
</evidence>
<proteinExistence type="predicted"/>
<evidence type="ECO:0000256" key="1">
    <source>
        <dbReference type="SAM" id="SignalP"/>
    </source>
</evidence>
<dbReference type="EMBL" id="JAEKFT010000025">
    <property type="protein sequence ID" value="MBT0963146.1"/>
    <property type="molecule type" value="Genomic_DNA"/>
</dbReference>
<dbReference type="Proteomes" id="UP000694660">
    <property type="component" value="Unassembled WGS sequence"/>
</dbReference>
<keyword evidence="1" id="KW-0732">Signal</keyword>
<dbReference type="InterPro" id="IPR011690">
    <property type="entry name" value="P_starv_induced_PsiF"/>
</dbReference>